<evidence type="ECO:0000256" key="1">
    <source>
        <dbReference type="SAM" id="MobiDB-lite"/>
    </source>
</evidence>
<organism evidence="2 3">
    <name type="scientific">Colletotrichum phormii</name>
    <dbReference type="NCBI Taxonomy" id="359342"/>
    <lineage>
        <taxon>Eukaryota</taxon>
        <taxon>Fungi</taxon>
        <taxon>Dikarya</taxon>
        <taxon>Ascomycota</taxon>
        <taxon>Pezizomycotina</taxon>
        <taxon>Sordariomycetes</taxon>
        <taxon>Hypocreomycetidae</taxon>
        <taxon>Glomerellales</taxon>
        <taxon>Glomerellaceae</taxon>
        <taxon>Colletotrichum</taxon>
        <taxon>Colletotrichum acutatum species complex</taxon>
    </lineage>
</organism>
<dbReference type="RefSeq" id="XP_060450812.1">
    <property type="nucleotide sequence ID" value="XM_060596444.1"/>
</dbReference>
<dbReference type="AlphaFoldDB" id="A0AAJ0EMS9"/>
<sequence length="163" mass="17700">MGEEELTITQQSLGFRCTLAPNSKKIVQQAQQALYGKAPKHCTQHGDRETQGNKEGTYPNPSTLAAASVRVEQPRLDAFCFDFLASSIARGFSPSIFTLTPTYSVLGTDTCTDTKVSEVIHQFASRLASLSHPQLFRSCQRDLVASRAPPTASTPRPLVLAST</sequence>
<name>A0AAJ0EMS9_9PEZI</name>
<dbReference type="EMBL" id="JAHMHQ010000002">
    <property type="protein sequence ID" value="KAK1654768.1"/>
    <property type="molecule type" value="Genomic_DNA"/>
</dbReference>
<evidence type="ECO:0000313" key="3">
    <source>
        <dbReference type="Proteomes" id="UP001243989"/>
    </source>
</evidence>
<dbReference type="Proteomes" id="UP001243989">
    <property type="component" value="Unassembled WGS sequence"/>
</dbReference>
<gene>
    <name evidence="2" type="ORF">BDP81DRAFT_88336</name>
</gene>
<feature type="region of interest" description="Disordered" evidence="1">
    <location>
        <begin position="38"/>
        <end position="59"/>
    </location>
</feature>
<proteinExistence type="predicted"/>
<reference evidence="2" key="1">
    <citation type="submission" date="2021-06" db="EMBL/GenBank/DDBJ databases">
        <title>Comparative genomics, transcriptomics and evolutionary studies reveal genomic signatures of adaptation to plant cell wall in hemibiotrophic fungi.</title>
        <authorList>
            <consortium name="DOE Joint Genome Institute"/>
            <person name="Baroncelli R."/>
            <person name="Diaz J.F."/>
            <person name="Benocci T."/>
            <person name="Peng M."/>
            <person name="Battaglia E."/>
            <person name="Haridas S."/>
            <person name="Andreopoulos W."/>
            <person name="Labutti K."/>
            <person name="Pangilinan J."/>
            <person name="Floch G.L."/>
            <person name="Makela M.R."/>
            <person name="Henrissat B."/>
            <person name="Grigoriev I.V."/>
            <person name="Crouch J.A."/>
            <person name="De Vries R.P."/>
            <person name="Sukno S.A."/>
            <person name="Thon M.R."/>
        </authorList>
    </citation>
    <scope>NUCLEOTIDE SEQUENCE</scope>
    <source>
        <strain evidence="2">CBS 102054</strain>
    </source>
</reference>
<comment type="caution">
    <text evidence="2">The sequence shown here is derived from an EMBL/GenBank/DDBJ whole genome shotgun (WGS) entry which is preliminary data.</text>
</comment>
<dbReference type="GeneID" id="85481306"/>
<accession>A0AAJ0EMS9</accession>
<keyword evidence="3" id="KW-1185">Reference proteome</keyword>
<protein>
    <submittedName>
        <fullName evidence="2">Uncharacterized protein</fullName>
    </submittedName>
</protein>
<evidence type="ECO:0000313" key="2">
    <source>
        <dbReference type="EMBL" id="KAK1654768.1"/>
    </source>
</evidence>